<keyword evidence="2" id="KW-0175">Coiled coil</keyword>
<proteinExistence type="predicted"/>
<sequence>MRNVKIKKIAAVFLIAAFCLPNFAFGQTIDNAANQEITELQNQIVAKQKELEESKGKEDELKKKIEEKQSEQANLKNQISVLDNGIAKTEMEIKSTQLDIDKTALEIKKTTLEIRETEKDIGRKKDYLASVLRLIAQSGDKNSLEILLAHKSLSEFLDQLEYVKDLNASLEEVLGKVKAVKADLEKQNEGLNKKKKNLEDLKKELANKKAEISDQKINKQFILDKTKQSEKEYQKMLAAAKAEQENANASIIAAEQKIRQKLAEQQGINGLKFNDAGFVWPVPQNVITAYFHDPEYPYRHIFEHPAIDIRAGQGTAIRAAATGYVAKAKNAGYGYSYIMLVHGDGLSTVYGHVSGIAVEADQFVAQGQVIGYSGGMPGTPGAGYLTTGPHLHFEVRLNGIPVNPLSYLP</sequence>
<evidence type="ECO:0000313" key="5">
    <source>
        <dbReference type="EMBL" id="PIT93823.1"/>
    </source>
</evidence>
<name>A0A2M6WLZ2_9BACT</name>
<dbReference type="CDD" id="cd12797">
    <property type="entry name" value="M23_peptidase"/>
    <property type="match status" value="1"/>
</dbReference>
<dbReference type="InterPro" id="IPR016047">
    <property type="entry name" value="M23ase_b-sheet_dom"/>
</dbReference>
<evidence type="ECO:0000259" key="4">
    <source>
        <dbReference type="Pfam" id="PF01551"/>
    </source>
</evidence>
<dbReference type="SUPFAM" id="SSF51261">
    <property type="entry name" value="Duplicated hybrid motif"/>
    <property type="match status" value="1"/>
</dbReference>
<reference evidence="6" key="1">
    <citation type="submission" date="2017-09" db="EMBL/GenBank/DDBJ databases">
        <title>Depth-based differentiation of microbial function through sediment-hosted aquifers and enrichment of novel symbionts in the deep terrestrial subsurface.</title>
        <authorList>
            <person name="Probst A.J."/>
            <person name="Ladd B."/>
            <person name="Jarett J.K."/>
            <person name="Geller-Mcgrath D.E."/>
            <person name="Sieber C.M.K."/>
            <person name="Emerson J.B."/>
            <person name="Anantharaman K."/>
            <person name="Thomas B.C."/>
            <person name="Malmstrom R."/>
            <person name="Stieglmeier M."/>
            <person name="Klingl A."/>
            <person name="Woyke T."/>
            <person name="Ryan C.M."/>
            <person name="Banfield J.F."/>
        </authorList>
    </citation>
    <scope>NUCLEOTIDE SEQUENCE [LARGE SCALE GENOMIC DNA]</scope>
</reference>
<accession>A0A2M6WLZ2</accession>
<evidence type="ECO:0000313" key="6">
    <source>
        <dbReference type="Proteomes" id="UP000229335"/>
    </source>
</evidence>
<gene>
    <name evidence="5" type="ORF">COU00_02305</name>
</gene>
<dbReference type="Pfam" id="PF01551">
    <property type="entry name" value="Peptidase_M23"/>
    <property type="match status" value="1"/>
</dbReference>
<evidence type="ECO:0000256" key="3">
    <source>
        <dbReference type="SAM" id="SignalP"/>
    </source>
</evidence>
<dbReference type="AlphaFoldDB" id="A0A2M6WLZ2"/>
<dbReference type="PANTHER" id="PTHR21666:SF289">
    <property type="entry name" value="L-ALA--D-GLU ENDOPEPTIDASE"/>
    <property type="match status" value="1"/>
</dbReference>
<dbReference type="InterPro" id="IPR050570">
    <property type="entry name" value="Cell_wall_metabolism_enzyme"/>
</dbReference>
<feature type="signal peptide" evidence="3">
    <location>
        <begin position="1"/>
        <end position="24"/>
    </location>
</feature>
<feature type="chain" id="PRO_5014979977" description="M23ase beta-sheet core domain-containing protein" evidence="3">
    <location>
        <begin position="25"/>
        <end position="409"/>
    </location>
</feature>
<feature type="coiled-coil region" evidence="2">
    <location>
        <begin position="163"/>
        <end position="257"/>
    </location>
</feature>
<comment type="caution">
    <text evidence="5">The sequence shown here is derived from an EMBL/GenBank/DDBJ whole genome shotgun (WGS) entry which is preliminary data.</text>
</comment>
<dbReference type="EMBL" id="PFAS01000038">
    <property type="protein sequence ID" value="PIT93823.1"/>
    <property type="molecule type" value="Genomic_DNA"/>
</dbReference>
<dbReference type="InterPro" id="IPR011055">
    <property type="entry name" value="Dup_hybrid_motif"/>
</dbReference>
<keyword evidence="1 3" id="KW-0732">Signal</keyword>
<organism evidence="5 6">
    <name type="scientific">Candidatus Falkowbacteria bacterium CG10_big_fil_rev_8_21_14_0_10_43_11</name>
    <dbReference type="NCBI Taxonomy" id="1974568"/>
    <lineage>
        <taxon>Bacteria</taxon>
        <taxon>Candidatus Falkowiibacteriota</taxon>
    </lineage>
</organism>
<dbReference type="GO" id="GO:0004222">
    <property type="term" value="F:metalloendopeptidase activity"/>
    <property type="evidence" value="ECO:0007669"/>
    <property type="project" value="TreeGrafter"/>
</dbReference>
<feature type="domain" description="M23ase beta-sheet core" evidence="4">
    <location>
        <begin position="304"/>
        <end position="404"/>
    </location>
</feature>
<feature type="coiled-coil region" evidence="2">
    <location>
        <begin position="30"/>
        <end position="120"/>
    </location>
</feature>
<evidence type="ECO:0000256" key="1">
    <source>
        <dbReference type="ARBA" id="ARBA00022729"/>
    </source>
</evidence>
<dbReference type="Gene3D" id="2.70.70.10">
    <property type="entry name" value="Glucose Permease (Domain IIA)"/>
    <property type="match status" value="1"/>
</dbReference>
<dbReference type="PANTHER" id="PTHR21666">
    <property type="entry name" value="PEPTIDASE-RELATED"/>
    <property type="match status" value="1"/>
</dbReference>
<protein>
    <recommendedName>
        <fullName evidence="4">M23ase beta-sheet core domain-containing protein</fullName>
    </recommendedName>
</protein>
<evidence type="ECO:0000256" key="2">
    <source>
        <dbReference type="SAM" id="Coils"/>
    </source>
</evidence>
<dbReference type="Proteomes" id="UP000229335">
    <property type="component" value="Unassembled WGS sequence"/>
</dbReference>
<dbReference type="Gene3D" id="6.10.250.3150">
    <property type="match status" value="1"/>
</dbReference>